<dbReference type="RefSeq" id="WP_005182502.1">
    <property type="nucleotide sequence ID" value="NZ_CBCSII010000015.1"/>
</dbReference>
<keyword evidence="2" id="KW-1185">Reference proteome</keyword>
<protein>
    <submittedName>
        <fullName evidence="1">Uncharacterized protein</fullName>
    </submittedName>
</protein>
<dbReference type="EMBL" id="CP046294">
    <property type="protein sequence ID" value="QGR70518.1"/>
    <property type="molecule type" value="Genomic_DNA"/>
</dbReference>
<evidence type="ECO:0000313" key="1">
    <source>
        <dbReference type="EMBL" id="QGR70518.1"/>
    </source>
</evidence>
<gene>
    <name evidence="1" type="ORF">FOC37_09070</name>
</gene>
<accession>A0ABX6F7M2</accession>
<reference evidence="1 2" key="1">
    <citation type="submission" date="2019-11" db="EMBL/GenBank/DDBJ databases">
        <title>FDA dAtabase for Regulatory Grade micrObial Sequences (FDA-ARGOS): Supporting development and validation of Infectious Disease Dx tests.</title>
        <authorList>
            <person name="Patel R."/>
            <person name="Rucinski S."/>
            <person name="Tallon L."/>
            <person name="Sadzewicz L."/>
            <person name="Vavikolanu K."/>
            <person name="Mehta A."/>
            <person name="Aluvathingal J."/>
            <person name="Nadendla S."/>
            <person name="Nandy P."/>
            <person name="Geyer C."/>
            <person name="Yan Y."/>
            <person name="Sichtig H."/>
        </authorList>
    </citation>
    <scope>NUCLEOTIDE SEQUENCE [LARGE SCALE GENOMIC DNA]</scope>
    <source>
        <strain evidence="1 2">FDAARGOS_729</strain>
    </source>
</reference>
<sequence length="80" mass="9406">MQDIMLFGEGWNGEVRSIEQGLRRLNLIPHRKDPHLREAIFEVIDYYSDNGDMYLVGYIGNEPLMEDIEEAIMRQKPKPI</sequence>
<evidence type="ECO:0000313" key="2">
    <source>
        <dbReference type="Proteomes" id="UP000424966"/>
    </source>
</evidence>
<dbReference type="GeneID" id="58046410"/>
<proteinExistence type="predicted"/>
<organism evidence="1 2">
    <name type="scientific">Yersinia intermedia</name>
    <dbReference type="NCBI Taxonomy" id="631"/>
    <lineage>
        <taxon>Bacteria</taxon>
        <taxon>Pseudomonadati</taxon>
        <taxon>Pseudomonadota</taxon>
        <taxon>Gammaproteobacteria</taxon>
        <taxon>Enterobacterales</taxon>
        <taxon>Yersiniaceae</taxon>
        <taxon>Yersinia</taxon>
    </lineage>
</organism>
<dbReference type="Proteomes" id="UP000424966">
    <property type="component" value="Chromosome"/>
</dbReference>
<name>A0ABX6F7M2_YERIN</name>